<proteinExistence type="predicted"/>
<organism evidence="2 3">
    <name type="scientific">Chthoniobacter flavus Ellin428</name>
    <dbReference type="NCBI Taxonomy" id="497964"/>
    <lineage>
        <taxon>Bacteria</taxon>
        <taxon>Pseudomonadati</taxon>
        <taxon>Verrucomicrobiota</taxon>
        <taxon>Spartobacteria</taxon>
        <taxon>Chthoniobacterales</taxon>
        <taxon>Chthoniobacteraceae</taxon>
        <taxon>Chthoniobacter</taxon>
    </lineage>
</organism>
<feature type="transmembrane region" description="Helical" evidence="1">
    <location>
        <begin position="21"/>
        <end position="42"/>
    </location>
</feature>
<evidence type="ECO:0008006" key="4">
    <source>
        <dbReference type="Google" id="ProtNLM"/>
    </source>
</evidence>
<keyword evidence="1" id="KW-1133">Transmembrane helix</keyword>
<accession>B4D4F8</accession>
<keyword evidence="1" id="KW-0472">Membrane</keyword>
<dbReference type="EMBL" id="ABVL01000011">
    <property type="protein sequence ID" value="EDY18759.1"/>
    <property type="molecule type" value="Genomic_DNA"/>
</dbReference>
<dbReference type="Pfam" id="PF07963">
    <property type="entry name" value="N_methyl"/>
    <property type="match status" value="1"/>
</dbReference>
<evidence type="ECO:0000313" key="3">
    <source>
        <dbReference type="Proteomes" id="UP000005824"/>
    </source>
</evidence>
<dbReference type="NCBIfam" id="TIGR02532">
    <property type="entry name" value="IV_pilin_GFxxxE"/>
    <property type="match status" value="1"/>
</dbReference>
<dbReference type="AlphaFoldDB" id="B4D4F8"/>
<dbReference type="InterPro" id="IPR012902">
    <property type="entry name" value="N_methyl_site"/>
</dbReference>
<sequence precursor="true">MNASRFFSLRSRRRGWTLAELMVAMAVASLMTAGLITGSITIQRSFMASRHHIEAQAQQMRLMDYMTLDLRRALKVDTSNGTLTVTIPDYYDANGAPRDPQISGGQAVYGSQPVTIQYYKSGATIYRCAGNTPTALASDVADFQLTFLDAGQSIQIGVTFVPTYQFAGNNTENVRIGTAIYTNTLLRNKRQY</sequence>
<dbReference type="RefSeq" id="WP_006981121.1">
    <property type="nucleotide sequence ID" value="NZ_ABVL01000011.1"/>
</dbReference>
<name>B4D4F8_9BACT</name>
<evidence type="ECO:0000256" key="1">
    <source>
        <dbReference type="SAM" id="Phobius"/>
    </source>
</evidence>
<protein>
    <recommendedName>
        <fullName evidence="4">Prepilin-type N-terminal cleavage/methylation domain-containing protein</fullName>
    </recommendedName>
</protein>
<dbReference type="STRING" id="497964.CfE428DRAFT_3796"/>
<comment type="caution">
    <text evidence="2">The sequence shown here is derived from an EMBL/GenBank/DDBJ whole genome shotgun (WGS) entry which is preliminary data.</text>
</comment>
<gene>
    <name evidence="2" type="ORF">CfE428DRAFT_3796</name>
</gene>
<keyword evidence="1" id="KW-0812">Transmembrane</keyword>
<reference evidence="2 3" key="1">
    <citation type="journal article" date="2011" name="J. Bacteriol.">
        <title>Genome sequence of Chthoniobacter flavus Ellin428, an aerobic heterotrophic soil bacterium.</title>
        <authorList>
            <person name="Kant R."/>
            <person name="van Passel M.W."/>
            <person name="Palva A."/>
            <person name="Lucas S."/>
            <person name="Lapidus A."/>
            <person name="Glavina Del Rio T."/>
            <person name="Dalin E."/>
            <person name="Tice H."/>
            <person name="Bruce D."/>
            <person name="Goodwin L."/>
            <person name="Pitluck S."/>
            <person name="Larimer F.W."/>
            <person name="Land M.L."/>
            <person name="Hauser L."/>
            <person name="Sangwan P."/>
            <person name="de Vos W.M."/>
            <person name="Janssen P.H."/>
            <person name="Smidt H."/>
        </authorList>
    </citation>
    <scope>NUCLEOTIDE SEQUENCE [LARGE SCALE GENOMIC DNA]</scope>
    <source>
        <strain evidence="2 3">Ellin428</strain>
    </source>
</reference>
<keyword evidence="3" id="KW-1185">Reference proteome</keyword>
<evidence type="ECO:0000313" key="2">
    <source>
        <dbReference type="EMBL" id="EDY18759.1"/>
    </source>
</evidence>
<dbReference type="Proteomes" id="UP000005824">
    <property type="component" value="Unassembled WGS sequence"/>
</dbReference>
<dbReference type="InParanoid" id="B4D4F8"/>